<evidence type="ECO:0000313" key="2">
    <source>
        <dbReference type="Proteomes" id="UP000006028"/>
    </source>
</evidence>
<name>E2ZIB8_9FIRM</name>
<reference evidence="1 2" key="1">
    <citation type="submission" date="2010-08" db="EMBL/GenBank/DDBJ databases">
        <authorList>
            <person name="Weinstock G."/>
            <person name="Sodergren E."/>
            <person name="Clifton S."/>
            <person name="Fulton L."/>
            <person name="Fulton B."/>
            <person name="Courtney L."/>
            <person name="Fronick C."/>
            <person name="Harrison M."/>
            <person name="Strong C."/>
            <person name="Farmer C."/>
            <person name="Delahaunty K."/>
            <person name="Markovic C."/>
            <person name="Hall O."/>
            <person name="Minx P."/>
            <person name="Tomlinson C."/>
            <person name="Mitreva M."/>
            <person name="Hou S."/>
            <person name="Chen J."/>
            <person name="Wollam A."/>
            <person name="Pepin K.H."/>
            <person name="Johnson M."/>
            <person name="Bhonagiri V."/>
            <person name="Zhang X."/>
            <person name="Suruliraj S."/>
            <person name="Warren W."/>
            <person name="Chinwalla A."/>
            <person name="Mardis E.R."/>
            <person name="Wilson R.K."/>
        </authorList>
    </citation>
    <scope>NUCLEOTIDE SEQUENCE [LARGE SCALE GENOMIC DNA]</scope>
    <source>
        <strain evidence="1 2">KLE1255</strain>
    </source>
</reference>
<accession>E2ZIB8</accession>
<evidence type="ECO:0008006" key="3">
    <source>
        <dbReference type="Google" id="ProtNLM"/>
    </source>
</evidence>
<dbReference type="STRING" id="748224.HMPREF9436_01409"/>
<dbReference type="EMBL" id="AECU01000117">
    <property type="protein sequence ID" value="EFQ07104.1"/>
    <property type="molecule type" value="Genomic_DNA"/>
</dbReference>
<dbReference type="Proteomes" id="UP000006028">
    <property type="component" value="Unassembled WGS sequence"/>
</dbReference>
<proteinExistence type="predicted"/>
<comment type="caution">
    <text evidence="1">The sequence shown here is derived from an EMBL/GenBank/DDBJ whole genome shotgun (WGS) entry which is preliminary data.</text>
</comment>
<organism evidence="1 2">
    <name type="scientific">Faecalibacterium cf. prausnitzii KLE1255</name>
    <dbReference type="NCBI Taxonomy" id="748224"/>
    <lineage>
        <taxon>Bacteria</taxon>
        <taxon>Bacillati</taxon>
        <taxon>Bacillota</taxon>
        <taxon>Clostridia</taxon>
        <taxon>Eubacteriales</taxon>
        <taxon>Oscillospiraceae</taxon>
        <taxon>Faecalibacterium</taxon>
    </lineage>
</organism>
<dbReference type="HOGENOM" id="CLU_210359_0_0_9"/>
<dbReference type="BioCyc" id="FCF748224-HMP:GTSS-92-MONOMER"/>
<sequence>MTTMALYNTCKRMIERGQTAGMAKKLDIFYAANKLTDEQYAELTEMLAEKTSA</sequence>
<evidence type="ECO:0000313" key="1">
    <source>
        <dbReference type="EMBL" id="EFQ07104.1"/>
    </source>
</evidence>
<dbReference type="AlphaFoldDB" id="E2ZIB8"/>
<protein>
    <recommendedName>
        <fullName evidence="3">XkdX family protein</fullName>
    </recommendedName>
</protein>
<gene>
    <name evidence="1" type="ORF">HMPREF9436_01409</name>
</gene>